<sequence length="300" mass="33123">MSWRFRLLNKPYGSVTEGPVWDGENLLFTHIAASRIYRCDHKTDEITVWREGTNRTNGLAHDEEGRLFGCCSGGRAILRFDPDDNNVVIADGFDGHKLNTPNDLAVDRQGRVWFTNPWNATNIDAKEIEEPGLRAVLCATPQADGSYSVTRVETDSTMPNGILVSIDGKTLYIAESNSEDASIDRELRAYPIKDDGSLGPYDTLHAFGTNKREPQRGIDGMCLDREGNIVATAGWPSSGPGPLIYVFDPKGRVIETHPVPCIRPTNCCFGGPDRSTLYVTTAEGHLFKAETDMEGWALFP</sequence>
<dbReference type="InterPro" id="IPR005511">
    <property type="entry name" value="SMP-30"/>
</dbReference>
<dbReference type="InterPro" id="IPR051262">
    <property type="entry name" value="SMP-30/CGR1_Lactonase"/>
</dbReference>
<dbReference type="EMBL" id="FAXA01000109">
    <property type="protein sequence ID" value="CUV01634.1"/>
    <property type="molecule type" value="Genomic_DNA"/>
</dbReference>
<dbReference type="GO" id="GO:0004341">
    <property type="term" value="F:gluconolactonase activity"/>
    <property type="evidence" value="ECO:0007669"/>
    <property type="project" value="UniProtKB-EC"/>
</dbReference>
<dbReference type="EC" id="3.1.1.17" evidence="3"/>
<reference evidence="3" key="1">
    <citation type="submission" date="2015-10" db="EMBL/GenBank/DDBJ databases">
        <authorList>
            <person name="Gilbert D.G."/>
        </authorList>
    </citation>
    <scope>NUCLEOTIDE SEQUENCE</scope>
</reference>
<evidence type="ECO:0000313" key="3">
    <source>
        <dbReference type="EMBL" id="CUV01634.1"/>
    </source>
</evidence>
<accession>A0A160V725</accession>
<dbReference type="InterPro" id="IPR013658">
    <property type="entry name" value="SGL"/>
</dbReference>
<evidence type="ECO:0000256" key="1">
    <source>
        <dbReference type="ARBA" id="ARBA00022801"/>
    </source>
</evidence>
<dbReference type="AlphaFoldDB" id="A0A160V725"/>
<dbReference type="PANTHER" id="PTHR47572:SF4">
    <property type="entry name" value="LACTONASE DRP35"/>
    <property type="match status" value="1"/>
</dbReference>
<dbReference type="Pfam" id="PF08450">
    <property type="entry name" value="SGL"/>
    <property type="match status" value="1"/>
</dbReference>
<protein>
    <submittedName>
        <fullName evidence="3">Gluconolactonase</fullName>
        <ecNumber evidence="3">3.1.1.17</ecNumber>
    </submittedName>
</protein>
<gene>
    <name evidence="3" type="ORF">MGWOODY_Clf2615</name>
</gene>
<name>A0A160V725_9ZZZZ</name>
<evidence type="ECO:0000259" key="2">
    <source>
        <dbReference type="Pfam" id="PF08450"/>
    </source>
</evidence>
<dbReference type="PRINTS" id="PR01790">
    <property type="entry name" value="SMP30FAMILY"/>
</dbReference>
<dbReference type="SUPFAM" id="SSF63829">
    <property type="entry name" value="Calcium-dependent phosphotriesterase"/>
    <property type="match status" value="1"/>
</dbReference>
<organism evidence="3">
    <name type="scientific">hydrothermal vent metagenome</name>
    <dbReference type="NCBI Taxonomy" id="652676"/>
    <lineage>
        <taxon>unclassified sequences</taxon>
        <taxon>metagenomes</taxon>
        <taxon>ecological metagenomes</taxon>
    </lineage>
</organism>
<proteinExistence type="predicted"/>
<dbReference type="PANTHER" id="PTHR47572">
    <property type="entry name" value="LIPOPROTEIN-RELATED"/>
    <property type="match status" value="1"/>
</dbReference>
<feature type="domain" description="SMP-30/Gluconolactonase/LRE-like region" evidence="2">
    <location>
        <begin position="16"/>
        <end position="282"/>
    </location>
</feature>
<dbReference type="InterPro" id="IPR011042">
    <property type="entry name" value="6-blade_b-propeller_TolB-like"/>
</dbReference>
<keyword evidence="1 3" id="KW-0378">Hydrolase</keyword>
<dbReference type="Gene3D" id="2.120.10.30">
    <property type="entry name" value="TolB, C-terminal domain"/>
    <property type="match status" value="1"/>
</dbReference>